<dbReference type="PANTHER" id="PTHR11365:SF23">
    <property type="entry name" value="HYPOTHETICAL 5-OXOPROLINASE (EUROFUNG)-RELATED"/>
    <property type="match status" value="1"/>
</dbReference>
<dbReference type="InterPro" id="IPR008040">
    <property type="entry name" value="Hydant_A_N"/>
</dbReference>
<dbReference type="GO" id="GO:0005829">
    <property type="term" value="C:cytosol"/>
    <property type="evidence" value="ECO:0007669"/>
    <property type="project" value="TreeGrafter"/>
</dbReference>
<evidence type="ECO:0000259" key="4">
    <source>
        <dbReference type="Pfam" id="PF02538"/>
    </source>
</evidence>
<dbReference type="InterPro" id="IPR045079">
    <property type="entry name" value="Oxoprolinase-like"/>
</dbReference>
<evidence type="ECO:0000313" key="8">
    <source>
        <dbReference type="Proteomes" id="UP000271227"/>
    </source>
</evidence>
<reference evidence="7 8" key="1">
    <citation type="submission" date="2018-10" db="EMBL/GenBank/DDBJ databases">
        <title>Genomic Encyclopedia of Archaeal and Bacterial Type Strains, Phase II (KMG-II): from individual species to whole genera.</title>
        <authorList>
            <person name="Goeker M."/>
        </authorList>
    </citation>
    <scope>NUCLEOTIDE SEQUENCE [LARGE SCALE GENOMIC DNA]</scope>
    <source>
        <strain evidence="7 8">DSM 25217</strain>
    </source>
</reference>
<dbReference type="RefSeq" id="WP_121937257.1">
    <property type="nucleotide sequence ID" value="NZ_REFR01000009.1"/>
</dbReference>
<dbReference type="InterPro" id="IPR002821">
    <property type="entry name" value="Hydantoinase_A"/>
</dbReference>
<comment type="caution">
    <text evidence="7">The sequence shown here is derived from an EMBL/GenBank/DDBJ whole genome shotgun (WGS) entry which is preliminary data.</text>
</comment>
<evidence type="ECO:0000259" key="5">
    <source>
        <dbReference type="Pfam" id="PF05378"/>
    </source>
</evidence>
<feature type="compositionally biased region" description="Polar residues" evidence="2">
    <location>
        <begin position="1"/>
        <end position="13"/>
    </location>
</feature>
<evidence type="ECO:0000256" key="1">
    <source>
        <dbReference type="ARBA" id="ARBA00010403"/>
    </source>
</evidence>
<dbReference type="Pfam" id="PF05378">
    <property type="entry name" value="Hydant_A_N"/>
    <property type="match status" value="1"/>
</dbReference>
<dbReference type="InterPro" id="IPR049517">
    <property type="entry name" value="ACX-like_C"/>
</dbReference>
<evidence type="ECO:0000259" key="6">
    <source>
        <dbReference type="Pfam" id="PF19278"/>
    </source>
</evidence>
<evidence type="ECO:0000259" key="3">
    <source>
        <dbReference type="Pfam" id="PF01968"/>
    </source>
</evidence>
<feature type="domain" description="Hydantoinase A/oxoprolinase" evidence="3">
    <location>
        <begin position="228"/>
        <end position="505"/>
    </location>
</feature>
<evidence type="ECO:0000313" key="7">
    <source>
        <dbReference type="EMBL" id="RMB12041.1"/>
    </source>
</evidence>
<feature type="region of interest" description="Disordered" evidence="2">
    <location>
        <begin position="1"/>
        <end position="21"/>
    </location>
</feature>
<dbReference type="Pfam" id="PF19278">
    <property type="entry name" value="Hydant_A_C"/>
    <property type="match status" value="1"/>
</dbReference>
<dbReference type="Pfam" id="PF01968">
    <property type="entry name" value="Hydantoinase_A"/>
    <property type="match status" value="1"/>
</dbReference>
<protein>
    <submittedName>
        <fullName evidence="7">5-oxoprolinase (ATP-hydrolysing)</fullName>
    </submittedName>
</protein>
<dbReference type="InterPro" id="IPR003692">
    <property type="entry name" value="Hydantoinase_B"/>
</dbReference>
<keyword evidence="8" id="KW-1185">Reference proteome</keyword>
<dbReference type="OrthoDB" id="9759608at2"/>
<dbReference type="GO" id="GO:0006749">
    <property type="term" value="P:glutathione metabolic process"/>
    <property type="evidence" value="ECO:0007669"/>
    <property type="project" value="TreeGrafter"/>
</dbReference>
<gene>
    <name evidence="7" type="ORF">BXY39_0531</name>
</gene>
<proteinExistence type="inferred from homology"/>
<feature type="domain" description="Hydantoinase/oxoprolinase N-terminal" evidence="5">
    <location>
        <begin position="24"/>
        <end position="207"/>
    </location>
</feature>
<feature type="domain" description="Acetophenone carboxylase-like C-terminal" evidence="6">
    <location>
        <begin position="620"/>
        <end position="681"/>
    </location>
</feature>
<sequence>MTAENQPQANETHTPPRPQGGWQFWVDRGGTFTDIIVRSPSGNLHAHKFLSVDPARYDDAVSFAVRTLLADGTGTALDDTAPLPAGLVDAVKVGTTVATNALLERNGAKTLLLTTEGFGDALLIGQQHRDDLFALSPTRPAPLYEAVAEIPERMGAGGETVIPLDEAACRDALEAARADGMTAVAIVFVHGYRFPDHEARAADIAVKAGFTQVSVSHRVSPTIKFVPRGDTAVADAYLSPVLKHYVSGLERALDGAPLSFMMSNGGLAAPAALSGKDAVLSGPAGGLIGAADMGRRAGCDRLIAFDMGGTSTDVSHYDGRLERVSDTRVAGARLTVPMVDIHTVAAGGGSLCRIMDGRLIVGPASAGAMPGPASYGRGGPLAVTDCNVLTGKLQPDLFPNLFGREGNAALNPEAARTAVLPYASQTGQPPEAVAEGFLAVAVEHMARAIRRVTVARGRNVRDYGLLVFGGAGGQHACLVADRLGMTRAIVPPFAGMLSALGIGLAPRTVVHEQTLICPLSDTTGLSRAKTDMMRRLGEKLTAQGLDPAGAACRLLARIKVDGTDTPLDIGVDTPDRMAATFRQTHQERFGFIAAGPLIIDSLLGEMTVPSEATHFRLSASGTETAPFDTRRVFMDGTWHDCGFYDRSRLNPGHAIHGPAILVEDGSTTVVEPGWTATRTDDDMILLDRTVAKQSETSGRAAPHTAPDPVLLEVFNNRFMAIAEEMGGVLAQTAHSVNVKERLDFSCAVFDAAGNLIANAPHMPVHLGSMGDSVAAILRAFAGRMTPGDSFVLNDPYEGGTHLPDVTIVSPVFLGDDDGRPDFFVASRGHHADIGGLTPGSMPPFSTRIDEEGVRIPPSPLVRQGRFLEREIRARLREGPYPARQVNQNIADLKAQVAANARGAALLQALIDEFGLQTTRAYMGHVQENAAEAVRGVLDRLRDGRLRYAVDGDITIAVTLTVDRKKRRVCVDFTGTSPAGPHNFNAPLSVTRAAVLYVFRVLTGYDIPMNAGCLIPIDLVVPDGCLLNPAPPAAVVAGNVETSQAVTNALLLAADASAAAQGTMNNLTFGTDAFQYYETVAGGTGAGPDFDGADAIQSHMTNSRLTDVEILETRYPVRVTRFGVRADSGGGGHRHGGNGAVRQIMALRPMHMAILSSHRQVAPPGLNGGAPGLPGRTVILRADGSRRTLAASDSTDLDPGDTICLETPGGGGYGKA</sequence>
<dbReference type="EMBL" id="REFR01000009">
    <property type="protein sequence ID" value="RMB12041.1"/>
    <property type="molecule type" value="Genomic_DNA"/>
</dbReference>
<dbReference type="PANTHER" id="PTHR11365">
    <property type="entry name" value="5-OXOPROLINASE RELATED"/>
    <property type="match status" value="1"/>
</dbReference>
<evidence type="ECO:0000256" key="2">
    <source>
        <dbReference type="SAM" id="MobiDB-lite"/>
    </source>
</evidence>
<feature type="domain" description="Hydantoinase B/oxoprolinase" evidence="4">
    <location>
        <begin position="707"/>
        <end position="1214"/>
    </location>
</feature>
<dbReference type="Pfam" id="PF02538">
    <property type="entry name" value="Hydantoinase_B"/>
    <property type="match status" value="1"/>
</dbReference>
<organism evidence="7 8">
    <name type="scientific">Eilatimonas milleporae</name>
    <dbReference type="NCBI Taxonomy" id="911205"/>
    <lineage>
        <taxon>Bacteria</taxon>
        <taxon>Pseudomonadati</taxon>
        <taxon>Pseudomonadota</taxon>
        <taxon>Alphaproteobacteria</taxon>
        <taxon>Kordiimonadales</taxon>
        <taxon>Kordiimonadaceae</taxon>
        <taxon>Eilatimonas</taxon>
    </lineage>
</organism>
<dbReference type="GO" id="GO:0017168">
    <property type="term" value="F:5-oxoprolinase (ATP-hydrolyzing) activity"/>
    <property type="evidence" value="ECO:0007669"/>
    <property type="project" value="TreeGrafter"/>
</dbReference>
<dbReference type="InParanoid" id="A0A3M0CR63"/>
<dbReference type="Proteomes" id="UP000271227">
    <property type="component" value="Unassembled WGS sequence"/>
</dbReference>
<comment type="similarity">
    <text evidence="1">Belongs to the oxoprolinase family.</text>
</comment>
<name>A0A3M0CR63_9PROT</name>
<accession>A0A3M0CR63</accession>
<dbReference type="AlphaFoldDB" id="A0A3M0CR63"/>